<organism evidence="1 2">
    <name type="scientific">Dovyalis caffra</name>
    <dbReference type="NCBI Taxonomy" id="77055"/>
    <lineage>
        <taxon>Eukaryota</taxon>
        <taxon>Viridiplantae</taxon>
        <taxon>Streptophyta</taxon>
        <taxon>Embryophyta</taxon>
        <taxon>Tracheophyta</taxon>
        <taxon>Spermatophyta</taxon>
        <taxon>Magnoliopsida</taxon>
        <taxon>eudicotyledons</taxon>
        <taxon>Gunneridae</taxon>
        <taxon>Pentapetalae</taxon>
        <taxon>rosids</taxon>
        <taxon>fabids</taxon>
        <taxon>Malpighiales</taxon>
        <taxon>Salicaceae</taxon>
        <taxon>Flacourtieae</taxon>
        <taxon>Dovyalis</taxon>
    </lineage>
</organism>
<evidence type="ECO:0000313" key="2">
    <source>
        <dbReference type="Proteomes" id="UP001314170"/>
    </source>
</evidence>
<gene>
    <name evidence="1" type="ORF">DCAF_LOCUS23514</name>
</gene>
<accession>A0AAV1SHT8</accession>
<evidence type="ECO:0000313" key="1">
    <source>
        <dbReference type="EMBL" id="CAK7350770.1"/>
    </source>
</evidence>
<protein>
    <submittedName>
        <fullName evidence="1">Uncharacterized protein</fullName>
    </submittedName>
</protein>
<dbReference type="EMBL" id="CAWUPB010001184">
    <property type="protein sequence ID" value="CAK7350770.1"/>
    <property type="molecule type" value="Genomic_DNA"/>
</dbReference>
<keyword evidence="2" id="KW-1185">Reference proteome</keyword>
<dbReference type="Proteomes" id="UP001314170">
    <property type="component" value="Unassembled WGS sequence"/>
</dbReference>
<name>A0AAV1SHT8_9ROSI</name>
<sequence>MSSGPKGKQFVHRDCQPQDLSLHIKLHQFESSIANFICPLNHYSADSFLQTKSIKWQLLTFTTYSTRKTPSESIRTVDSGKFVKNITAIFDFQNMARQYKMKAGGQKEDS</sequence>
<proteinExistence type="predicted"/>
<dbReference type="AlphaFoldDB" id="A0AAV1SHT8"/>
<comment type="caution">
    <text evidence="1">The sequence shown here is derived from an EMBL/GenBank/DDBJ whole genome shotgun (WGS) entry which is preliminary data.</text>
</comment>
<reference evidence="1 2" key="1">
    <citation type="submission" date="2024-01" db="EMBL/GenBank/DDBJ databases">
        <authorList>
            <person name="Waweru B."/>
        </authorList>
    </citation>
    <scope>NUCLEOTIDE SEQUENCE [LARGE SCALE GENOMIC DNA]</scope>
</reference>